<gene>
    <name evidence="1" type="ORF">ACFSQZ_13010</name>
</gene>
<organism evidence="1 2">
    <name type="scientific">Rubritalea spongiae</name>
    <dbReference type="NCBI Taxonomy" id="430797"/>
    <lineage>
        <taxon>Bacteria</taxon>
        <taxon>Pseudomonadati</taxon>
        <taxon>Verrucomicrobiota</taxon>
        <taxon>Verrucomicrobiia</taxon>
        <taxon>Verrucomicrobiales</taxon>
        <taxon>Rubritaleaceae</taxon>
        <taxon>Rubritalea</taxon>
    </lineage>
</organism>
<comment type="caution">
    <text evidence="1">The sequence shown here is derived from an EMBL/GenBank/DDBJ whole genome shotgun (WGS) entry which is preliminary data.</text>
</comment>
<sequence>MRSCHRCIVLVVALWLCACSKQESTTSELSQELKLELERLPDIVREVESLDSAETAAGEIVAMADAVTSIAQRVEAEEYLTQEQRITFESSLRDVQDELEYLLTKLSSQPELVIKLTEPVAKLGDALEFASRVMKGPRSQ</sequence>
<proteinExistence type="predicted"/>
<dbReference type="RefSeq" id="WP_377093821.1">
    <property type="nucleotide sequence ID" value="NZ_JBHSJM010000001.1"/>
</dbReference>
<reference evidence="2" key="1">
    <citation type="journal article" date="2019" name="Int. J. Syst. Evol. Microbiol.">
        <title>The Global Catalogue of Microorganisms (GCM) 10K type strain sequencing project: providing services to taxonomists for standard genome sequencing and annotation.</title>
        <authorList>
            <consortium name="The Broad Institute Genomics Platform"/>
            <consortium name="The Broad Institute Genome Sequencing Center for Infectious Disease"/>
            <person name="Wu L."/>
            <person name="Ma J."/>
        </authorList>
    </citation>
    <scope>NUCLEOTIDE SEQUENCE [LARGE SCALE GENOMIC DNA]</scope>
    <source>
        <strain evidence="2">JCM 16545</strain>
    </source>
</reference>
<dbReference type="PROSITE" id="PS51257">
    <property type="entry name" value="PROKAR_LIPOPROTEIN"/>
    <property type="match status" value="1"/>
</dbReference>
<evidence type="ECO:0000313" key="2">
    <source>
        <dbReference type="Proteomes" id="UP001597297"/>
    </source>
</evidence>
<accession>A0ABW5EAE6</accession>
<protein>
    <submittedName>
        <fullName evidence="1">Uncharacterized protein</fullName>
    </submittedName>
</protein>
<name>A0ABW5EAE6_9BACT</name>
<dbReference type="EMBL" id="JBHUJC010000041">
    <property type="protein sequence ID" value="MFD2277394.1"/>
    <property type="molecule type" value="Genomic_DNA"/>
</dbReference>
<keyword evidence="2" id="KW-1185">Reference proteome</keyword>
<evidence type="ECO:0000313" key="1">
    <source>
        <dbReference type="EMBL" id="MFD2277394.1"/>
    </source>
</evidence>
<dbReference type="Proteomes" id="UP001597297">
    <property type="component" value="Unassembled WGS sequence"/>
</dbReference>